<evidence type="ECO:0000313" key="2">
    <source>
        <dbReference type="Proteomes" id="UP001234297"/>
    </source>
</evidence>
<evidence type="ECO:0000313" key="1">
    <source>
        <dbReference type="EMBL" id="KAJ8645325.1"/>
    </source>
</evidence>
<comment type="caution">
    <text evidence="1">The sequence shown here is derived from an EMBL/GenBank/DDBJ whole genome shotgun (WGS) entry which is preliminary data.</text>
</comment>
<proteinExistence type="predicted"/>
<dbReference type="Proteomes" id="UP001234297">
    <property type="component" value="Chromosome 2"/>
</dbReference>
<organism evidence="1 2">
    <name type="scientific">Persea americana</name>
    <name type="common">Avocado</name>
    <dbReference type="NCBI Taxonomy" id="3435"/>
    <lineage>
        <taxon>Eukaryota</taxon>
        <taxon>Viridiplantae</taxon>
        <taxon>Streptophyta</taxon>
        <taxon>Embryophyta</taxon>
        <taxon>Tracheophyta</taxon>
        <taxon>Spermatophyta</taxon>
        <taxon>Magnoliopsida</taxon>
        <taxon>Magnoliidae</taxon>
        <taxon>Laurales</taxon>
        <taxon>Lauraceae</taxon>
        <taxon>Persea</taxon>
    </lineage>
</organism>
<sequence length="489" mass="54456">MPISNGLLLPIILLLLTLSPNAPVLGQQNFNRPDPLQHFRPYHGDFDVRNRHYWASAAFTGVHGYAMAGIWILGGLGCGIFMVVKNLIGNSQEIAERSKSHSFCFFIFFIIFVFTFFAIVFSGLVLAGNKSFNSRTKKVKENLVGTAGDVRKTIRQVTHAMDKMHILCPYEKLTCDRSLMASKKLQTDSQTIRRVVHRNSRSIDLALSIWYGTIAGIVSLNLVLVVAAAVLLLLHCRPGFIMIIFMCWILTVLFWVLSGFHFFVYTVIEDACVAFEEFKGSSSHSSLKSILPCLNLTDADQIMVDIRFEIHNFISKLNLKIAGLGGMIGPDEQHDVSFGGFFEICNPFSSGPYYRYDPGRCSKDAIPVGDITNVLGRITCPESSSSRICKGGRKFLSDASFNRAQAYTQAIQGLIDVLPDLQSLTHCSFVKDTLSTVLLHQCRPMKVSIRLLWASTVGLSTCMVALEVVWIVKAFQDRGRCISIRSIIT</sequence>
<accession>A0ACC2MHZ0</accession>
<dbReference type="EMBL" id="CM056810">
    <property type="protein sequence ID" value="KAJ8645325.1"/>
    <property type="molecule type" value="Genomic_DNA"/>
</dbReference>
<protein>
    <submittedName>
        <fullName evidence="1">Uncharacterized protein</fullName>
    </submittedName>
</protein>
<gene>
    <name evidence="1" type="ORF">MRB53_007073</name>
</gene>
<reference evidence="1 2" key="1">
    <citation type="journal article" date="2022" name="Hortic Res">
        <title>A haplotype resolved chromosomal level avocado genome allows analysis of novel avocado genes.</title>
        <authorList>
            <person name="Nath O."/>
            <person name="Fletcher S.J."/>
            <person name="Hayward A."/>
            <person name="Shaw L.M."/>
            <person name="Masouleh A.K."/>
            <person name="Furtado A."/>
            <person name="Henry R.J."/>
            <person name="Mitter N."/>
        </authorList>
    </citation>
    <scope>NUCLEOTIDE SEQUENCE [LARGE SCALE GENOMIC DNA]</scope>
    <source>
        <strain evidence="2">cv. Hass</strain>
    </source>
</reference>
<name>A0ACC2MHZ0_PERAE</name>
<keyword evidence="2" id="KW-1185">Reference proteome</keyword>